<gene>
    <name evidence="1" type="ORF">D1Z90_13145</name>
</gene>
<accession>A0A418YD20</accession>
<evidence type="ECO:0000313" key="1">
    <source>
        <dbReference type="EMBL" id="RJG42414.1"/>
    </source>
</evidence>
<dbReference type="InterPro" id="IPR054222">
    <property type="entry name" value="DUF6942"/>
</dbReference>
<dbReference type="EMBL" id="QZCH01000017">
    <property type="protein sequence ID" value="RJG42414.1"/>
    <property type="molecule type" value="Genomic_DNA"/>
</dbReference>
<dbReference type="Proteomes" id="UP000283255">
    <property type="component" value="Unassembled WGS sequence"/>
</dbReference>
<evidence type="ECO:0000313" key="2">
    <source>
        <dbReference type="Proteomes" id="UP000283255"/>
    </source>
</evidence>
<reference evidence="1 2" key="2">
    <citation type="submission" date="2019-01" db="EMBL/GenBank/DDBJ databases">
        <title>Motilimonas pumilus sp. nov., isolated from the gut of sea cucumber (Apostichopus japonicus).</title>
        <authorList>
            <person name="Wang F.-Q."/>
            <person name="Ren L.-H."/>
            <person name="Lin Y.-W."/>
            <person name="Sun G.-H."/>
            <person name="Du Z.-J."/>
            <person name="Zhao J.-X."/>
            <person name="Liu X.-J."/>
            <person name="Liu L.-J."/>
        </authorList>
    </citation>
    <scope>NUCLEOTIDE SEQUENCE [LARGE SCALE GENOMIC DNA]</scope>
    <source>
        <strain evidence="1 2">PLHSC7-2</strain>
    </source>
</reference>
<reference evidence="1 2" key="1">
    <citation type="submission" date="2018-09" db="EMBL/GenBank/DDBJ databases">
        <authorList>
            <person name="Wang F."/>
        </authorList>
    </citation>
    <scope>NUCLEOTIDE SEQUENCE [LARGE SCALE GENOMIC DNA]</scope>
    <source>
        <strain evidence="1 2">PLHSC7-2</strain>
    </source>
</reference>
<dbReference type="AlphaFoldDB" id="A0A418YD20"/>
<comment type="caution">
    <text evidence="1">The sequence shown here is derived from an EMBL/GenBank/DDBJ whole genome shotgun (WGS) entry which is preliminary data.</text>
</comment>
<protein>
    <submittedName>
        <fullName evidence="1">Uncharacterized protein</fullName>
    </submittedName>
</protein>
<dbReference type="Pfam" id="PF22098">
    <property type="entry name" value="DUF6942"/>
    <property type="match status" value="1"/>
</dbReference>
<name>A0A418YD20_9GAMM</name>
<organism evidence="1 2">
    <name type="scientific">Motilimonas pumila</name>
    <dbReference type="NCBI Taxonomy" id="2303987"/>
    <lineage>
        <taxon>Bacteria</taxon>
        <taxon>Pseudomonadati</taxon>
        <taxon>Pseudomonadota</taxon>
        <taxon>Gammaproteobacteria</taxon>
        <taxon>Alteromonadales</taxon>
        <taxon>Alteromonadales genera incertae sedis</taxon>
        <taxon>Motilimonas</taxon>
    </lineage>
</organism>
<sequence length="175" mass="20136">MVTGNKHGLPKLKRPCNLAVNLPNAPVLPRGYSTLDDTDKYQAIINENGNHWRKILIIISKIMAGKDWRDYRYQSLFSGEVQWQFLSCQTTPSHQQNHKRDPLTGKVSTSAAWSLHAGKLTWLEQDFDPETSKSAQCINSQFPCYLLQQKIFSPYLDYRQLPNALTEHLHQLVKN</sequence>
<keyword evidence="2" id="KW-1185">Reference proteome</keyword>
<proteinExistence type="predicted"/>